<evidence type="ECO:0000313" key="2">
    <source>
        <dbReference type="EMBL" id="KNB68720.1"/>
    </source>
</evidence>
<dbReference type="PATRIC" id="fig|54915.3.peg.646"/>
<dbReference type="Pfam" id="PF14398">
    <property type="entry name" value="ATPgrasp_YheCD"/>
    <property type="match status" value="1"/>
</dbReference>
<gene>
    <name evidence="2" type="ORF">ADS79_32670</name>
    <name evidence="1" type="ORF">BRE01_29350</name>
</gene>
<dbReference type="EMBL" id="BJON01000011">
    <property type="protein sequence ID" value="GED69233.1"/>
    <property type="molecule type" value="Genomic_DNA"/>
</dbReference>
<comment type="caution">
    <text evidence="2">The sequence shown here is derived from an EMBL/GenBank/DDBJ whole genome shotgun (WGS) entry which is preliminary data.</text>
</comment>
<dbReference type="AlphaFoldDB" id="A0A0K9YKJ7"/>
<dbReference type="OrthoDB" id="7869153at2"/>
<evidence type="ECO:0000313" key="3">
    <source>
        <dbReference type="Proteomes" id="UP000036834"/>
    </source>
</evidence>
<dbReference type="Gene3D" id="3.30.470.20">
    <property type="entry name" value="ATP-grasp fold, B domain"/>
    <property type="match status" value="1"/>
</dbReference>
<reference evidence="3" key="1">
    <citation type="submission" date="2015-07" db="EMBL/GenBank/DDBJ databases">
        <title>Genome sequencing project for genomic taxonomy and phylogenomics of Bacillus-like bacteria.</title>
        <authorList>
            <person name="Liu B."/>
            <person name="Wang J."/>
            <person name="Zhu Y."/>
            <person name="Liu G."/>
            <person name="Chen Q."/>
            <person name="Chen Z."/>
            <person name="Lan J."/>
            <person name="Che J."/>
            <person name="Ge C."/>
            <person name="Shi H."/>
            <person name="Pan Z."/>
            <person name="Liu X."/>
        </authorList>
    </citation>
    <scope>NUCLEOTIDE SEQUENCE [LARGE SCALE GENOMIC DNA]</scope>
    <source>
        <strain evidence="3">DSM 9887</strain>
    </source>
</reference>
<dbReference type="Proteomes" id="UP000319578">
    <property type="component" value="Unassembled WGS sequence"/>
</dbReference>
<protein>
    <submittedName>
        <fullName evidence="2">Glutathione synthase</fullName>
    </submittedName>
</protein>
<reference evidence="2" key="2">
    <citation type="submission" date="2015-07" db="EMBL/GenBank/DDBJ databases">
        <title>MeaNS - Measles Nucleotide Surveillance Program.</title>
        <authorList>
            <person name="Tran T."/>
            <person name="Druce J."/>
        </authorList>
    </citation>
    <scope>NUCLEOTIDE SEQUENCE</scope>
    <source>
        <strain evidence="2">DSM 9887</strain>
    </source>
</reference>
<sequence length="369" mass="43006">MRKRIGILTYRGETGFVEPDFLSRLVKEGIKMGAEVFVFGPQDVRFSIRQIRGYVPQETGWTSEWYGWPDIVIDRYRYYPLAKHSIYLPFRKQPWFRYANSRFSNKYRVHQVLVQDPALQQWLPETCPYSKETLFTMLLQHQMVYLKPTNGSGGRSILRVERQANGYILHGRTKQQAKSRERLYSLVELCKRLEDWMRSEKSGNEQFFLQQGLQLSLIPGRTIDARLLVQKDGTGEWRLTGMGMRIGASRSSTSNLHGGGSAVPAAAFLINRFGREEAERIIVECKELALKTVSRIEQHYGKMMEFGFDLGIDKNGKVWIIEINPKPGREIFRQLGQHKRYLQAVRRPLEYALYLADQIEEREPSLKLF</sequence>
<evidence type="ECO:0000313" key="1">
    <source>
        <dbReference type="EMBL" id="GED69233.1"/>
    </source>
</evidence>
<keyword evidence="4" id="KW-1185">Reference proteome</keyword>
<accession>A0A0K9YKJ7</accession>
<dbReference type="STRING" id="54915.ADS79_32670"/>
<dbReference type="RefSeq" id="WP_049742652.1">
    <property type="nucleotide sequence ID" value="NZ_BJON01000011.1"/>
</dbReference>
<organism evidence="2 3">
    <name type="scientific">Brevibacillus reuszeri</name>
    <dbReference type="NCBI Taxonomy" id="54915"/>
    <lineage>
        <taxon>Bacteria</taxon>
        <taxon>Bacillati</taxon>
        <taxon>Bacillota</taxon>
        <taxon>Bacilli</taxon>
        <taxon>Bacillales</taxon>
        <taxon>Paenibacillaceae</taxon>
        <taxon>Brevibacillus</taxon>
    </lineage>
</organism>
<dbReference type="EMBL" id="LGIQ01000017">
    <property type="protein sequence ID" value="KNB68720.1"/>
    <property type="molecule type" value="Genomic_DNA"/>
</dbReference>
<dbReference type="SUPFAM" id="SSF56059">
    <property type="entry name" value="Glutathione synthetase ATP-binding domain-like"/>
    <property type="match status" value="1"/>
</dbReference>
<reference evidence="1 4" key="3">
    <citation type="submission" date="2019-06" db="EMBL/GenBank/DDBJ databases">
        <title>Whole genome shotgun sequence of Brevibacillus reuszeri NBRC 15719.</title>
        <authorList>
            <person name="Hosoyama A."/>
            <person name="Uohara A."/>
            <person name="Ohji S."/>
            <person name="Ichikawa N."/>
        </authorList>
    </citation>
    <scope>NUCLEOTIDE SEQUENCE [LARGE SCALE GENOMIC DNA]</scope>
    <source>
        <strain evidence="1 4">NBRC 15719</strain>
    </source>
</reference>
<proteinExistence type="predicted"/>
<dbReference type="InterPro" id="IPR026838">
    <property type="entry name" value="YheC/D"/>
</dbReference>
<dbReference type="Proteomes" id="UP000036834">
    <property type="component" value="Unassembled WGS sequence"/>
</dbReference>
<evidence type="ECO:0000313" key="4">
    <source>
        <dbReference type="Proteomes" id="UP000319578"/>
    </source>
</evidence>
<name>A0A0K9YKJ7_9BACL</name>